<dbReference type="EMBL" id="BDIP01005484">
    <property type="protein sequence ID" value="GCA63908.1"/>
    <property type="molecule type" value="Genomic_DNA"/>
</dbReference>
<dbReference type="Proteomes" id="UP000265618">
    <property type="component" value="Unassembled WGS sequence"/>
</dbReference>
<sequence>AEGKEEDERIEFFVSLEQLDTLRTEVRSALLQPSRVQSQAKKGQEKKRQ</sequence>
<comment type="caution">
    <text evidence="1">The sequence shown here is derived from an EMBL/GenBank/DDBJ whole genome shotgun (WGS) entry which is preliminary data.</text>
</comment>
<dbReference type="AlphaFoldDB" id="A0A391NXQ2"/>
<evidence type="ECO:0000313" key="2">
    <source>
        <dbReference type="Proteomes" id="UP000265618"/>
    </source>
</evidence>
<organism evidence="1 2">
    <name type="scientific">Kipferlia bialata</name>
    <dbReference type="NCBI Taxonomy" id="797122"/>
    <lineage>
        <taxon>Eukaryota</taxon>
        <taxon>Metamonada</taxon>
        <taxon>Carpediemonas-like organisms</taxon>
        <taxon>Kipferlia</taxon>
    </lineage>
</organism>
<reference evidence="1 2" key="1">
    <citation type="journal article" date="2018" name="PLoS ONE">
        <title>The draft genome of Kipferlia bialata reveals reductive genome evolution in fornicate parasites.</title>
        <authorList>
            <person name="Tanifuji G."/>
            <person name="Takabayashi S."/>
            <person name="Kume K."/>
            <person name="Takagi M."/>
            <person name="Nakayama T."/>
            <person name="Kamikawa R."/>
            <person name="Inagaki Y."/>
            <person name="Hashimoto T."/>
        </authorList>
    </citation>
    <scope>NUCLEOTIDE SEQUENCE [LARGE SCALE GENOMIC DNA]</scope>
    <source>
        <strain evidence="1">NY0173</strain>
    </source>
</reference>
<keyword evidence="2" id="KW-1185">Reference proteome</keyword>
<gene>
    <name evidence="1" type="ORF">KIPB_012423</name>
</gene>
<evidence type="ECO:0000313" key="1">
    <source>
        <dbReference type="EMBL" id="GCA63908.1"/>
    </source>
</evidence>
<proteinExistence type="predicted"/>
<name>A0A391NXQ2_9EUKA</name>
<protein>
    <submittedName>
        <fullName evidence="1">Uncharacterized protein</fullName>
    </submittedName>
</protein>
<feature type="non-terminal residue" evidence="1">
    <location>
        <position position="49"/>
    </location>
</feature>
<accession>A0A391NXQ2</accession>